<dbReference type="InterPro" id="IPR054471">
    <property type="entry name" value="GPIID_WHD"/>
</dbReference>
<organism evidence="2 3">
    <name type="scientific">Melanomma pulvis-pyrius CBS 109.77</name>
    <dbReference type="NCBI Taxonomy" id="1314802"/>
    <lineage>
        <taxon>Eukaryota</taxon>
        <taxon>Fungi</taxon>
        <taxon>Dikarya</taxon>
        <taxon>Ascomycota</taxon>
        <taxon>Pezizomycotina</taxon>
        <taxon>Dothideomycetes</taxon>
        <taxon>Pleosporomycetidae</taxon>
        <taxon>Pleosporales</taxon>
        <taxon>Melanommataceae</taxon>
        <taxon>Melanomma</taxon>
    </lineage>
</organism>
<protein>
    <recommendedName>
        <fullName evidence="1">GPI inositol-deacylase winged helix domain-containing protein</fullName>
    </recommendedName>
</protein>
<dbReference type="OrthoDB" id="195446at2759"/>
<dbReference type="Proteomes" id="UP000799757">
    <property type="component" value="Unassembled WGS sequence"/>
</dbReference>
<evidence type="ECO:0000313" key="3">
    <source>
        <dbReference type="Proteomes" id="UP000799757"/>
    </source>
</evidence>
<reference evidence="2" key="1">
    <citation type="journal article" date="2020" name="Stud. Mycol.">
        <title>101 Dothideomycetes genomes: a test case for predicting lifestyles and emergence of pathogens.</title>
        <authorList>
            <person name="Haridas S."/>
            <person name="Albert R."/>
            <person name="Binder M."/>
            <person name="Bloem J."/>
            <person name="Labutti K."/>
            <person name="Salamov A."/>
            <person name="Andreopoulos B."/>
            <person name="Baker S."/>
            <person name="Barry K."/>
            <person name="Bills G."/>
            <person name="Bluhm B."/>
            <person name="Cannon C."/>
            <person name="Castanera R."/>
            <person name="Culley D."/>
            <person name="Daum C."/>
            <person name="Ezra D."/>
            <person name="Gonzalez J."/>
            <person name="Henrissat B."/>
            <person name="Kuo A."/>
            <person name="Liang C."/>
            <person name="Lipzen A."/>
            <person name="Lutzoni F."/>
            <person name="Magnuson J."/>
            <person name="Mondo S."/>
            <person name="Nolan M."/>
            <person name="Ohm R."/>
            <person name="Pangilinan J."/>
            <person name="Park H.-J."/>
            <person name="Ramirez L."/>
            <person name="Alfaro M."/>
            <person name="Sun H."/>
            <person name="Tritt A."/>
            <person name="Yoshinaga Y."/>
            <person name="Zwiers L.-H."/>
            <person name="Turgeon B."/>
            <person name="Goodwin S."/>
            <person name="Spatafora J."/>
            <person name="Crous P."/>
            <person name="Grigoriev I."/>
        </authorList>
    </citation>
    <scope>NUCLEOTIDE SEQUENCE</scope>
    <source>
        <strain evidence="2">CBS 109.77</strain>
    </source>
</reference>
<dbReference type="EMBL" id="MU002199">
    <property type="protein sequence ID" value="KAF2788639.1"/>
    <property type="molecule type" value="Genomic_DNA"/>
</dbReference>
<name>A0A6A6WX10_9PLEO</name>
<evidence type="ECO:0000313" key="2">
    <source>
        <dbReference type="EMBL" id="KAF2788639.1"/>
    </source>
</evidence>
<accession>A0A6A6WX10</accession>
<dbReference type="AlphaFoldDB" id="A0A6A6WX10"/>
<feature type="non-terminal residue" evidence="2">
    <location>
        <position position="1"/>
    </location>
</feature>
<feature type="domain" description="GPI inositol-deacylase winged helix" evidence="1">
    <location>
        <begin position="39"/>
        <end position="73"/>
    </location>
</feature>
<evidence type="ECO:0000259" key="1">
    <source>
        <dbReference type="Pfam" id="PF22939"/>
    </source>
</evidence>
<proteinExistence type="predicted"/>
<keyword evidence="3" id="KW-1185">Reference proteome</keyword>
<gene>
    <name evidence="2" type="ORF">K505DRAFT_215649</name>
</gene>
<dbReference type="Pfam" id="PF22939">
    <property type="entry name" value="WHD_GPIID"/>
    <property type="match status" value="1"/>
</dbReference>
<sequence length="79" mass="8798">LHDKFTVKIVKSTLGKLSKGSAALNDAYKDAIQRIEGQSSEYYKLAKTVLSWITYAKRPLTTTEMCCALAVEPDETELD</sequence>
<feature type="non-terminal residue" evidence="2">
    <location>
        <position position="79"/>
    </location>
</feature>